<dbReference type="EnsemblPlants" id="KEH32807">
    <property type="protein sequence ID" value="KEH32807"/>
    <property type="gene ID" value="MTR_3g006520"/>
</dbReference>
<dbReference type="EMBL" id="CM001219">
    <property type="protein sequence ID" value="KEH32807.1"/>
    <property type="molecule type" value="Genomic_DNA"/>
</dbReference>
<keyword evidence="3" id="KW-1185">Reference proteome</keyword>
<dbReference type="HOGENOM" id="CLU_2430374_0_0_1"/>
<dbReference type="Proteomes" id="UP000002051">
    <property type="component" value="Chromosome 3"/>
</dbReference>
<reference evidence="1 3" key="2">
    <citation type="journal article" date="2014" name="BMC Genomics">
        <title>An improved genome release (version Mt4.0) for the model legume Medicago truncatula.</title>
        <authorList>
            <person name="Tang H."/>
            <person name="Krishnakumar V."/>
            <person name="Bidwell S."/>
            <person name="Rosen B."/>
            <person name="Chan A."/>
            <person name="Zhou S."/>
            <person name="Gentzbittel L."/>
            <person name="Childs K.L."/>
            <person name="Yandell M."/>
            <person name="Gundlach H."/>
            <person name="Mayer K.F."/>
            <person name="Schwartz D.C."/>
            <person name="Town C.D."/>
        </authorList>
    </citation>
    <scope>GENOME REANNOTATION</scope>
    <source>
        <strain evidence="1">A17</strain>
        <strain evidence="2 3">cv. Jemalong A17</strain>
    </source>
</reference>
<sequence>MIGDCIAYSLIVHVKVSWENRVLQMRETEAKGFGARVRLMNMFLFDEVAEKLCENGDVEKCFSSFLKEEERELQERKTWEIKGVNFRVKGL</sequence>
<gene>
    <name evidence="1" type="ordered locus">MTR_3g006520</name>
</gene>
<evidence type="ECO:0000313" key="3">
    <source>
        <dbReference type="Proteomes" id="UP000002051"/>
    </source>
</evidence>
<evidence type="ECO:0000313" key="2">
    <source>
        <dbReference type="EnsemblPlants" id="KEH32807"/>
    </source>
</evidence>
<protein>
    <submittedName>
        <fullName evidence="1 2">Uncharacterized protein</fullName>
    </submittedName>
</protein>
<organism evidence="1 3">
    <name type="scientific">Medicago truncatula</name>
    <name type="common">Barrel medic</name>
    <name type="synonym">Medicago tribuloides</name>
    <dbReference type="NCBI Taxonomy" id="3880"/>
    <lineage>
        <taxon>Eukaryota</taxon>
        <taxon>Viridiplantae</taxon>
        <taxon>Streptophyta</taxon>
        <taxon>Embryophyta</taxon>
        <taxon>Tracheophyta</taxon>
        <taxon>Spermatophyta</taxon>
        <taxon>Magnoliopsida</taxon>
        <taxon>eudicotyledons</taxon>
        <taxon>Gunneridae</taxon>
        <taxon>Pentapetalae</taxon>
        <taxon>rosids</taxon>
        <taxon>fabids</taxon>
        <taxon>Fabales</taxon>
        <taxon>Fabaceae</taxon>
        <taxon>Papilionoideae</taxon>
        <taxon>50 kb inversion clade</taxon>
        <taxon>NPAAA clade</taxon>
        <taxon>Hologalegina</taxon>
        <taxon>IRL clade</taxon>
        <taxon>Trifolieae</taxon>
        <taxon>Medicago</taxon>
    </lineage>
</organism>
<proteinExistence type="predicted"/>
<accession>A0A072UT52</accession>
<dbReference type="AlphaFoldDB" id="A0A072UT52"/>
<reference evidence="2" key="3">
    <citation type="submission" date="2015-04" db="UniProtKB">
        <authorList>
            <consortium name="EnsemblPlants"/>
        </authorList>
    </citation>
    <scope>IDENTIFICATION</scope>
    <source>
        <strain evidence="2">cv. Jemalong A17</strain>
    </source>
</reference>
<name>A0A072UT52_MEDTR</name>
<evidence type="ECO:0000313" key="1">
    <source>
        <dbReference type="EMBL" id="KEH32807.1"/>
    </source>
</evidence>
<reference evidence="1 3" key="1">
    <citation type="journal article" date="2011" name="Nature">
        <title>The Medicago genome provides insight into the evolution of rhizobial symbioses.</title>
        <authorList>
            <person name="Young N.D."/>
            <person name="Debelle F."/>
            <person name="Oldroyd G.E."/>
            <person name="Geurts R."/>
            <person name="Cannon S.B."/>
            <person name="Udvardi M.K."/>
            <person name="Benedito V.A."/>
            <person name="Mayer K.F."/>
            <person name="Gouzy J."/>
            <person name="Schoof H."/>
            <person name="Van de Peer Y."/>
            <person name="Proost S."/>
            <person name="Cook D.R."/>
            <person name="Meyers B.C."/>
            <person name="Spannagl M."/>
            <person name="Cheung F."/>
            <person name="De Mita S."/>
            <person name="Krishnakumar V."/>
            <person name="Gundlach H."/>
            <person name="Zhou S."/>
            <person name="Mudge J."/>
            <person name="Bharti A.K."/>
            <person name="Murray J.D."/>
            <person name="Naoumkina M.A."/>
            <person name="Rosen B."/>
            <person name="Silverstein K.A."/>
            <person name="Tang H."/>
            <person name="Rombauts S."/>
            <person name="Zhao P.X."/>
            <person name="Zhou P."/>
            <person name="Barbe V."/>
            <person name="Bardou P."/>
            <person name="Bechner M."/>
            <person name="Bellec A."/>
            <person name="Berger A."/>
            <person name="Berges H."/>
            <person name="Bidwell S."/>
            <person name="Bisseling T."/>
            <person name="Choisne N."/>
            <person name="Couloux A."/>
            <person name="Denny R."/>
            <person name="Deshpande S."/>
            <person name="Dai X."/>
            <person name="Doyle J.J."/>
            <person name="Dudez A.M."/>
            <person name="Farmer A.D."/>
            <person name="Fouteau S."/>
            <person name="Franken C."/>
            <person name="Gibelin C."/>
            <person name="Gish J."/>
            <person name="Goldstein S."/>
            <person name="Gonzalez A.J."/>
            <person name="Green P.J."/>
            <person name="Hallab A."/>
            <person name="Hartog M."/>
            <person name="Hua A."/>
            <person name="Humphray S.J."/>
            <person name="Jeong D.H."/>
            <person name="Jing Y."/>
            <person name="Jocker A."/>
            <person name="Kenton S.M."/>
            <person name="Kim D.J."/>
            <person name="Klee K."/>
            <person name="Lai H."/>
            <person name="Lang C."/>
            <person name="Lin S."/>
            <person name="Macmil S.L."/>
            <person name="Magdelenat G."/>
            <person name="Matthews L."/>
            <person name="McCorrison J."/>
            <person name="Monaghan E.L."/>
            <person name="Mun J.H."/>
            <person name="Najar F.Z."/>
            <person name="Nicholson C."/>
            <person name="Noirot C."/>
            <person name="O'Bleness M."/>
            <person name="Paule C.R."/>
            <person name="Poulain J."/>
            <person name="Prion F."/>
            <person name="Qin B."/>
            <person name="Qu C."/>
            <person name="Retzel E.F."/>
            <person name="Riddle C."/>
            <person name="Sallet E."/>
            <person name="Samain S."/>
            <person name="Samson N."/>
            <person name="Sanders I."/>
            <person name="Saurat O."/>
            <person name="Scarpelli C."/>
            <person name="Schiex T."/>
            <person name="Segurens B."/>
            <person name="Severin A.J."/>
            <person name="Sherrier D.J."/>
            <person name="Shi R."/>
            <person name="Sims S."/>
            <person name="Singer S.R."/>
            <person name="Sinharoy S."/>
            <person name="Sterck L."/>
            <person name="Viollet A."/>
            <person name="Wang B.B."/>
            <person name="Wang K."/>
            <person name="Wang M."/>
            <person name="Wang X."/>
            <person name="Warfsmann J."/>
            <person name="Weissenbach J."/>
            <person name="White D.D."/>
            <person name="White J.D."/>
            <person name="Wiley G.B."/>
            <person name="Wincker P."/>
            <person name="Xing Y."/>
            <person name="Yang L."/>
            <person name="Yao Z."/>
            <person name="Ying F."/>
            <person name="Zhai J."/>
            <person name="Zhou L."/>
            <person name="Zuber A."/>
            <person name="Denarie J."/>
            <person name="Dixon R.A."/>
            <person name="May G.D."/>
            <person name="Schwartz D.C."/>
            <person name="Rogers J."/>
            <person name="Quetier F."/>
            <person name="Town C.D."/>
            <person name="Roe B.A."/>
        </authorList>
    </citation>
    <scope>NUCLEOTIDE SEQUENCE [LARGE SCALE GENOMIC DNA]</scope>
    <source>
        <strain evidence="1">A17</strain>
        <strain evidence="2 3">cv. Jemalong A17</strain>
    </source>
</reference>
<dbReference type="PaxDb" id="3880-AES70229"/>